<accession>A0A1L8D2B4</accession>
<evidence type="ECO:0000259" key="3">
    <source>
        <dbReference type="PROSITE" id="PS51832"/>
    </source>
</evidence>
<feature type="domain" description="HD-GYP" evidence="3">
    <location>
        <begin position="33"/>
        <end position="228"/>
    </location>
</feature>
<proteinExistence type="predicted"/>
<evidence type="ECO:0000313" key="5">
    <source>
        <dbReference type="Proteomes" id="UP000187338"/>
    </source>
</evidence>
<sequence>MALVYNSIGIPGIILFFIPLLIARYVFKLYSDLRESYLSTIRALVAALEAKDPYTKGHSERVSELAVEIAREMGMKPDELENIRFMALLHDVGKIGILDTVLNKKGTLDPEEKELIQEHPVLGAKIVEEIPFLKQYAGMVRHHHERFDGTGYPDKISGEKIPLGARIIAVADTYDAMTSDRPYRAALTKEQAMSELKRNAGQQHDPKVVKALLKVLERFDPREKELEALKEAAAEGT</sequence>
<keyword evidence="1" id="KW-1133">Transmembrane helix</keyword>
<keyword evidence="1" id="KW-0472">Membrane</keyword>
<dbReference type="InterPro" id="IPR003607">
    <property type="entry name" value="HD/PDEase_dom"/>
</dbReference>
<dbReference type="CDD" id="cd00077">
    <property type="entry name" value="HDc"/>
    <property type="match status" value="1"/>
</dbReference>
<feature type="domain" description="HD" evidence="2">
    <location>
        <begin position="55"/>
        <end position="177"/>
    </location>
</feature>
<dbReference type="InterPro" id="IPR006675">
    <property type="entry name" value="HDIG_dom"/>
</dbReference>
<dbReference type="PANTHER" id="PTHR45228">
    <property type="entry name" value="CYCLIC DI-GMP PHOSPHODIESTERASE TM_0186-RELATED"/>
    <property type="match status" value="1"/>
</dbReference>
<dbReference type="InterPro" id="IPR052020">
    <property type="entry name" value="Cyclic_di-GMP/3'3'-cGAMP_PDE"/>
</dbReference>
<keyword evidence="5" id="KW-1185">Reference proteome</keyword>
<dbReference type="PROSITE" id="PS51832">
    <property type="entry name" value="HD_GYP"/>
    <property type="match status" value="1"/>
</dbReference>
<feature type="transmembrane region" description="Helical" evidence="1">
    <location>
        <begin position="6"/>
        <end position="27"/>
    </location>
</feature>
<evidence type="ECO:0000256" key="1">
    <source>
        <dbReference type="SAM" id="Phobius"/>
    </source>
</evidence>
<dbReference type="Gene3D" id="1.10.3210.10">
    <property type="entry name" value="Hypothetical protein af1432"/>
    <property type="match status" value="1"/>
</dbReference>
<keyword evidence="1" id="KW-0812">Transmembrane</keyword>
<dbReference type="SMART" id="SM00471">
    <property type="entry name" value="HDc"/>
    <property type="match status" value="1"/>
</dbReference>
<dbReference type="AlphaFoldDB" id="A0A1L8D2B4"/>
<dbReference type="STRING" id="661089.ciss_12260"/>
<gene>
    <name evidence="4" type="ORF">ciss_12260</name>
</gene>
<dbReference type="InterPro" id="IPR037522">
    <property type="entry name" value="HD_GYP_dom"/>
</dbReference>
<reference evidence="5" key="1">
    <citation type="submission" date="2016-12" db="EMBL/GenBank/DDBJ databases">
        <title>Draft Genome Sequences od Carboxydothermus pertinax and islandicus, Hydrogenogenic Carboxydotrophic Bacteria.</title>
        <authorList>
            <person name="Fukuyama Y."/>
            <person name="Ohmae K."/>
            <person name="Yoneda Y."/>
            <person name="Yoshida T."/>
            <person name="Sako Y."/>
        </authorList>
    </citation>
    <scope>NUCLEOTIDE SEQUENCE [LARGE SCALE GENOMIC DNA]</scope>
    <source>
        <strain evidence="5">SET</strain>
    </source>
</reference>
<protein>
    <submittedName>
        <fullName evidence="4">HDIG domain-containing protein</fullName>
    </submittedName>
</protein>
<dbReference type="Proteomes" id="UP000187338">
    <property type="component" value="Unassembled WGS sequence"/>
</dbReference>
<dbReference type="InterPro" id="IPR006674">
    <property type="entry name" value="HD_domain"/>
</dbReference>
<dbReference type="EMBL" id="BDJL01000035">
    <property type="protein sequence ID" value="GAV25293.1"/>
    <property type="molecule type" value="Genomic_DNA"/>
</dbReference>
<dbReference type="PANTHER" id="PTHR45228:SF4">
    <property type="entry name" value="LIPOPROTEIN"/>
    <property type="match status" value="1"/>
</dbReference>
<evidence type="ECO:0000259" key="2">
    <source>
        <dbReference type="PROSITE" id="PS51831"/>
    </source>
</evidence>
<dbReference type="NCBIfam" id="TIGR00277">
    <property type="entry name" value="HDIG"/>
    <property type="match status" value="1"/>
</dbReference>
<comment type="caution">
    <text evidence="4">The sequence shown here is derived from an EMBL/GenBank/DDBJ whole genome shotgun (WGS) entry which is preliminary data.</text>
</comment>
<dbReference type="Pfam" id="PF13487">
    <property type="entry name" value="HD_5"/>
    <property type="match status" value="1"/>
</dbReference>
<name>A0A1L8D2B4_9THEO</name>
<dbReference type="SUPFAM" id="SSF109604">
    <property type="entry name" value="HD-domain/PDEase-like"/>
    <property type="match status" value="1"/>
</dbReference>
<organism evidence="4 5">
    <name type="scientific">Carboxydothermus islandicus</name>
    <dbReference type="NCBI Taxonomy" id="661089"/>
    <lineage>
        <taxon>Bacteria</taxon>
        <taxon>Bacillati</taxon>
        <taxon>Bacillota</taxon>
        <taxon>Clostridia</taxon>
        <taxon>Thermoanaerobacterales</taxon>
        <taxon>Thermoanaerobacteraceae</taxon>
        <taxon>Carboxydothermus</taxon>
    </lineage>
</organism>
<dbReference type="PROSITE" id="PS51831">
    <property type="entry name" value="HD"/>
    <property type="match status" value="1"/>
</dbReference>
<evidence type="ECO:0000313" key="4">
    <source>
        <dbReference type="EMBL" id="GAV25293.1"/>
    </source>
</evidence>